<dbReference type="CDD" id="cd12148">
    <property type="entry name" value="fungal_TF_MHR"/>
    <property type="match status" value="1"/>
</dbReference>
<dbReference type="PANTHER" id="PTHR31001">
    <property type="entry name" value="UNCHARACTERIZED TRANSCRIPTIONAL REGULATORY PROTEIN"/>
    <property type="match status" value="1"/>
</dbReference>
<protein>
    <recommendedName>
        <fullName evidence="4">Zn(2)-C6 fungal-type domain-containing protein</fullName>
    </recommendedName>
</protein>
<name>A0A0D1CWY0_MYCMD</name>
<dbReference type="SMART" id="SM00066">
    <property type="entry name" value="GAL4"/>
    <property type="match status" value="1"/>
</dbReference>
<dbReference type="AlphaFoldDB" id="A0A0D1CWY0"/>
<dbReference type="Proteomes" id="UP000000561">
    <property type="component" value="Chromosome 2"/>
</dbReference>
<evidence type="ECO:0000313" key="6">
    <source>
        <dbReference type="Proteomes" id="UP000000561"/>
    </source>
</evidence>
<dbReference type="CDD" id="cd00067">
    <property type="entry name" value="GAL4"/>
    <property type="match status" value="1"/>
</dbReference>
<comment type="subcellular location">
    <subcellularLocation>
        <location evidence="1">Nucleus</location>
    </subcellularLocation>
</comment>
<keyword evidence="2" id="KW-0539">Nucleus</keyword>
<reference evidence="5 6" key="1">
    <citation type="journal article" date="2006" name="Nature">
        <title>Insights from the genome of the biotrophic fungal plant pathogen Ustilago maydis.</title>
        <authorList>
            <person name="Kamper J."/>
            <person name="Kahmann R."/>
            <person name="Bolker M."/>
            <person name="Ma L.J."/>
            <person name="Brefort T."/>
            <person name="Saville B.J."/>
            <person name="Banuett F."/>
            <person name="Kronstad J.W."/>
            <person name="Gold S.E."/>
            <person name="Muller O."/>
            <person name="Perlin M.H."/>
            <person name="Wosten H.A."/>
            <person name="de Vries R."/>
            <person name="Ruiz-Herrera J."/>
            <person name="Reynaga-Pena C.G."/>
            <person name="Snetselaar K."/>
            <person name="McCann M."/>
            <person name="Perez-Martin J."/>
            <person name="Feldbrugge M."/>
            <person name="Basse C.W."/>
            <person name="Steinberg G."/>
            <person name="Ibeas J.I."/>
            <person name="Holloman W."/>
            <person name="Guzman P."/>
            <person name="Farman M."/>
            <person name="Stajich J.E."/>
            <person name="Sentandreu R."/>
            <person name="Gonzalez-Prieto J.M."/>
            <person name="Kennell J.C."/>
            <person name="Molina L."/>
            <person name="Schirawski J."/>
            <person name="Mendoza-Mendoza A."/>
            <person name="Greilinger D."/>
            <person name="Munch K."/>
            <person name="Rossel N."/>
            <person name="Scherer M."/>
            <person name="Vranes M."/>
            <person name="Ladendorf O."/>
            <person name="Vincon V."/>
            <person name="Fuchs U."/>
            <person name="Sandrock B."/>
            <person name="Meng S."/>
            <person name="Ho E.C."/>
            <person name="Cahill M.J."/>
            <person name="Boyce K.J."/>
            <person name="Klose J."/>
            <person name="Klosterman S.J."/>
            <person name="Deelstra H.J."/>
            <person name="Ortiz-Castellanos L."/>
            <person name="Li W."/>
            <person name="Sanchez-Alonso P."/>
            <person name="Schreier P.H."/>
            <person name="Hauser-Hahn I."/>
            <person name="Vaupel M."/>
            <person name="Koopmann E."/>
            <person name="Friedrich G."/>
            <person name="Voss H."/>
            <person name="Schluter T."/>
            <person name="Margolis J."/>
            <person name="Platt D."/>
            <person name="Swimmer C."/>
            <person name="Gnirke A."/>
            <person name="Chen F."/>
            <person name="Vysotskaia V."/>
            <person name="Mannhaupt G."/>
            <person name="Guldener U."/>
            <person name="Munsterkotter M."/>
            <person name="Haase D."/>
            <person name="Oesterheld M."/>
            <person name="Mewes H.W."/>
            <person name="Mauceli E.W."/>
            <person name="DeCaprio D."/>
            <person name="Wade C.M."/>
            <person name="Butler J."/>
            <person name="Young S."/>
            <person name="Jaffe D.B."/>
            <person name="Calvo S."/>
            <person name="Nusbaum C."/>
            <person name="Galagan J."/>
            <person name="Birren B.W."/>
        </authorList>
    </citation>
    <scope>NUCLEOTIDE SEQUENCE [LARGE SCALE GENOMIC DNA]</scope>
    <source>
        <strain evidence="6">DSM 14603 / FGSC 9021 / UM521</strain>
    </source>
</reference>
<feature type="domain" description="Zn(2)-C6 fungal-type" evidence="4">
    <location>
        <begin position="35"/>
        <end position="63"/>
    </location>
</feature>
<feature type="compositionally biased region" description="Low complexity" evidence="3">
    <location>
        <begin position="779"/>
        <end position="796"/>
    </location>
</feature>
<feature type="region of interest" description="Disordered" evidence="3">
    <location>
        <begin position="1"/>
        <end position="36"/>
    </location>
</feature>
<gene>
    <name evidence="5" type="ORF">UMAG_00841</name>
</gene>
<feature type="compositionally biased region" description="Polar residues" evidence="3">
    <location>
        <begin position="697"/>
        <end position="712"/>
    </location>
</feature>
<dbReference type="OrthoDB" id="2269373at2759"/>
<dbReference type="Pfam" id="PF00172">
    <property type="entry name" value="Zn_clus"/>
    <property type="match status" value="1"/>
</dbReference>
<dbReference type="KEGG" id="uma:UMAG_00841"/>
<proteinExistence type="predicted"/>
<dbReference type="OMA" id="WDCKLPL"/>
<dbReference type="GO" id="GO:0008270">
    <property type="term" value="F:zinc ion binding"/>
    <property type="evidence" value="ECO:0007669"/>
    <property type="project" value="InterPro"/>
</dbReference>
<dbReference type="eggNOG" id="ENOG502QYWX">
    <property type="taxonomic scope" value="Eukaryota"/>
</dbReference>
<dbReference type="PANTHER" id="PTHR31001:SF85">
    <property type="entry name" value="ZN(II)2CYS6 TRANSCRIPTION FACTOR (EUROFUNG)"/>
    <property type="match status" value="1"/>
</dbReference>
<dbReference type="VEuPathDB" id="FungiDB:UMAG_00841"/>
<feature type="region of interest" description="Disordered" evidence="3">
    <location>
        <begin position="779"/>
        <end position="813"/>
    </location>
</feature>
<evidence type="ECO:0000259" key="4">
    <source>
        <dbReference type="PROSITE" id="PS50048"/>
    </source>
</evidence>
<evidence type="ECO:0000256" key="2">
    <source>
        <dbReference type="ARBA" id="ARBA00023242"/>
    </source>
</evidence>
<dbReference type="InterPro" id="IPR050613">
    <property type="entry name" value="Sec_Metabolite_Reg"/>
</dbReference>
<dbReference type="EMBL" id="CM003141">
    <property type="protein sequence ID" value="KIS70913.1"/>
    <property type="molecule type" value="Genomic_DNA"/>
</dbReference>
<dbReference type="RefSeq" id="XP_011386876.1">
    <property type="nucleotide sequence ID" value="XM_011388574.1"/>
</dbReference>
<accession>A0A0D1CWY0</accession>
<evidence type="ECO:0000256" key="1">
    <source>
        <dbReference type="ARBA" id="ARBA00004123"/>
    </source>
</evidence>
<keyword evidence="6" id="KW-1185">Reference proteome</keyword>
<dbReference type="InterPro" id="IPR036864">
    <property type="entry name" value="Zn2-C6_fun-type_DNA-bd_sf"/>
</dbReference>
<sequence length="887" mass="97406">MVASGASSNRSTPGRKSSAQSHDGGSGSPKDQRLSCEECQKRKSKCDKRDPCSMCQSRGIACTPTFLDPLKPRKRRFPERELLDRIRKYETLLTIAGIDKDASHPTELSSVSFRAADSSKRSRKKSRHSSADSSVSFDSHRADLRGLPAVSTGEAPPISPRAAIIDSNIGDLESILETVPDLSTQPSRTPGHPDSAPFSSYLCTARAVFDDVFNQSVQASGASASDTAVSSTLVIHKHLDLMFPQDGSKYFNLDDHCPGQPLIHPEPSLMFRLLHIYEQNIHALIKVVHIPTVRERFCDISAHPDSAMPHDHAVLFAIYTISIGTLTPDECNRLFGEQKAKAVWEKYRRNTQTALCRVGLWRSSHIGAIQAYILYLLTLTKDVDPRAYGICSGNAGRMIQRLLSLYNKRTTNSSATPPIKAVDQELGIRLWWEILACDMRACEKSGISSNPTLATATTVLPRNASDADLGQLIATTGLAPQASLELPNTECLFLLLRCEIAQFQLHPPWSQQHPEHHLRTHLFRSSVFYKQLIESNGRSNNTSSLAWRLSAVDAFGSYIAKRYFGCLEATSSTLLQYAQHHARMWVEKIRLFVHLSQRHVEYDGDIIRICTAQVEEAAKLLGSDRFVCFQWYTYQQLPFFSFVVLLDLLRRHTVGPLVDSAWSAIESSSVIWRPDISAKNAENAKNDKNKDNEAANSTCTLQSGTPGSRSSTKNIYAEWSDEKDHNRLQVRGTMLAALMVAAWDKRSQALAASQPGSVEEPAIVAAMREAAAMHNLLPSSSSATASQGKSGAAASGQRTPPHVDRGVNDGPQDEAQWTEAAGDLGAFTAFLDPSLGTTGSALDDMLNLNSLLQSSVDLDWSGWFNQSWGSTPGANAQTSPANFIPSL</sequence>
<feature type="compositionally biased region" description="Polar residues" evidence="3">
    <location>
        <begin position="1"/>
        <end position="23"/>
    </location>
</feature>
<feature type="compositionally biased region" description="Basic and acidic residues" evidence="3">
    <location>
        <begin position="682"/>
        <end position="693"/>
    </location>
</feature>
<organism evidence="5 6">
    <name type="scientific">Mycosarcoma maydis</name>
    <name type="common">Corn smut fungus</name>
    <name type="synonym">Ustilago maydis</name>
    <dbReference type="NCBI Taxonomy" id="5270"/>
    <lineage>
        <taxon>Eukaryota</taxon>
        <taxon>Fungi</taxon>
        <taxon>Dikarya</taxon>
        <taxon>Basidiomycota</taxon>
        <taxon>Ustilaginomycotina</taxon>
        <taxon>Ustilaginomycetes</taxon>
        <taxon>Ustilaginales</taxon>
        <taxon>Ustilaginaceae</taxon>
        <taxon>Mycosarcoma</taxon>
    </lineage>
</organism>
<dbReference type="GO" id="GO:0005634">
    <property type="term" value="C:nucleus"/>
    <property type="evidence" value="ECO:0007669"/>
    <property type="project" value="UniProtKB-SubCell"/>
</dbReference>
<evidence type="ECO:0000313" key="5">
    <source>
        <dbReference type="EMBL" id="KIS70913.1"/>
    </source>
</evidence>
<dbReference type="SUPFAM" id="SSF57701">
    <property type="entry name" value="Zn2/Cys6 DNA-binding domain"/>
    <property type="match status" value="1"/>
</dbReference>
<evidence type="ECO:0000256" key="3">
    <source>
        <dbReference type="SAM" id="MobiDB-lite"/>
    </source>
</evidence>
<feature type="region of interest" description="Disordered" evidence="3">
    <location>
        <begin position="109"/>
        <end position="138"/>
    </location>
</feature>
<dbReference type="Gene3D" id="4.10.240.10">
    <property type="entry name" value="Zn(2)-C6 fungal-type DNA-binding domain"/>
    <property type="match status" value="1"/>
</dbReference>
<dbReference type="PROSITE" id="PS50048">
    <property type="entry name" value="ZN2_CY6_FUNGAL_2"/>
    <property type="match status" value="1"/>
</dbReference>
<dbReference type="GO" id="GO:0000981">
    <property type="term" value="F:DNA-binding transcription factor activity, RNA polymerase II-specific"/>
    <property type="evidence" value="ECO:0007669"/>
    <property type="project" value="InterPro"/>
</dbReference>
<feature type="region of interest" description="Disordered" evidence="3">
    <location>
        <begin position="682"/>
        <end position="712"/>
    </location>
</feature>
<dbReference type="InterPro" id="IPR001138">
    <property type="entry name" value="Zn2Cys6_DnaBD"/>
</dbReference>
<dbReference type="InParanoid" id="A0A0D1CWY0"/>
<dbReference type="GeneID" id="23562032"/>